<dbReference type="OrthoDB" id="9937043at2759"/>
<dbReference type="Gene3D" id="2.60.40.10">
    <property type="entry name" value="Immunoglobulins"/>
    <property type="match status" value="1"/>
</dbReference>
<evidence type="ECO:0000313" key="2">
    <source>
        <dbReference type="EMBL" id="GCC20545.1"/>
    </source>
</evidence>
<dbReference type="SUPFAM" id="SSF48726">
    <property type="entry name" value="Immunoglobulin"/>
    <property type="match status" value="1"/>
</dbReference>
<protein>
    <recommendedName>
        <fullName evidence="1">Ig-like domain-containing protein</fullName>
    </recommendedName>
</protein>
<evidence type="ECO:0000259" key="1">
    <source>
        <dbReference type="PROSITE" id="PS50835"/>
    </source>
</evidence>
<dbReference type="AlphaFoldDB" id="A0A401RQR7"/>
<feature type="domain" description="Ig-like" evidence="1">
    <location>
        <begin position="55"/>
        <end position="126"/>
    </location>
</feature>
<accession>A0A401RQR7</accession>
<dbReference type="PROSITE" id="PS50835">
    <property type="entry name" value="IG_LIKE"/>
    <property type="match status" value="1"/>
</dbReference>
<dbReference type="EMBL" id="BEZZ01001832">
    <property type="protein sequence ID" value="GCC20545.1"/>
    <property type="molecule type" value="Genomic_DNA"/>
</dbReference>
<sequence>MHEYYGSLNLLIRNPSFELGGSFIWTQTEPIKKILKQIELFVIKVEIDSQWPVMGSDITLSCTISRLSDTIKLQWKQRNSSQENRRINTDEIQLNNTVYLIIRHAGTENQNLYTWEVQENNSIILSGKINIDVNQ</sequence>
<feature type="non-terminal residue" evidence="2">
    <location>
        <position position="135"/>
    </location>
</feature>
<keyword evidence="3" id="KW-1185">Reference proteome</keyword>
<dbReference type="InterPro" id="IPR036179">
    <property type="entry name" value="Ig-like_dom_sf"/>
</dbReference>
<evidence type="ECO:0000313" key="3">
    <source>
        <dbReference type="Proteomes" id="UP000287033"/>
    </source>
</evidence>
<comment type="caution">
    <text evidence="2">The sequence shown here is derived from an EMBL/GenBank/DDBJ whole genome shotgun (WGS) entry which is preliminary data.</text>
</comment>
<proteinExistence type="predicted"/>
<dbReference type="Proteomes" id="UP000287033">
    <property type="component" value="Unassembled WGS sequence"/>
</dbReference>
<name>A0A401RQR7_CHIPU</name>
<gene>
    <name evidence="2" type="ORF">chiPu_0019107</name>
</gene>
<dbReference type="InterPro" id="IPR007110">
    <property type="entry name" value="Ig-like_dom"/>
</dbReference>
<dbReference type="InterPro" id="IPR013783">
    <property type="entry name" value="Ig-like_fold"/>
</dbReference>
<organism evidence="2 3">
    <name type="scientific">Chiloscyllium punctatum</name>
    <name type="common">Brownbanded bambooshark</name>
    <name type="synonym">Hemiscyllium punctatum</name>
    <dbReference type="NCBI Taxonomy" id="137246"/>
    <lineage>
        <taxon>Eukaryota</taxon>
        <taxon>Metazoa</taxon>
        <taxon>Chordata</taxon>
        <taxon>Craniata</taxon>
        <taxon>Vertebrata</taxon>
        <taxon>Chondrichthyes</taxon>
        <taxon>Elasmobranchii</taxon>
        <taxon>Galeomorphii</taxon>
        <taxon>Galeoidea</taxon>
        <taxon>Orectolobiformes</taxon>
        <taxon>Hemiscylliidae</taxon>
        <taxon>Chiloscyllium</taxon>
    </lineage>
</organism>
<reference evidence="2 3" key="1">
    <citation type="journal article" date="2018" name="Nat. Ecol. Evol.">
        <title>Shark genomes provide insights into elasmobranch evolution and the origin of vertebrates.</title>
        <authorList>
            <person name="Hara Y"/>
            <person name="Yamaguchi K"/>
            <person name="Onimaru K"/>
            <person name="Kadota M"/>
            <person name="Koyanagi M"/>
            <person name="Keeley SD"/>
            <person name="Tatsumi K"/>
            <person name="Tanaka K"/>
            <person name="Motone F"/>
            <person name="Kageyama Y"/>
            <person name="Nozu R"/>
            <person name="Adachi N"/>
            <person name="Nishimura O"/>
            <person name="Nakagawa R"/>
            <person name="Tanegashima C"/>
            <person name="Kiyatake I"/>
            <person name="Matsumoto R"/>
            <person name="Murakumo K"/>
            <person name="Nishida K"/>
            <person name="Terakita A"/>
            <person name="Kuratani S"/>
            <person name="Sato K"/>
            <person name="Hyodo S Kuraku.S."/>
        </authorList>
    </citation>
    <scope>NUCLEOTIDE SEQUENCE [LARGE SCALE GENOMIC DNA]</scope>
</reference>